<protein>
    <submittedName>
        <fullName evidence="1">Uncharacterized protein</fullName>
    </submittedName>
</protein>
<keyword evidence="2" id="KW-1185">Reference proteome</keyword>
<proteinExistence type="predicted"/>
<sequence length="297" mass="33692">MGEQGPLCVNVHATNATTENLSRHDMLNWVNDCLRTNYTKIEELCSGAAYCQFMDMLFPGCVTLKKVKFKTNLEHEYIQNFKLLQASFKKVGVDKNIPVDRLIKGRFQDNFEFVQWFKKFFDANYDGRPYDPIEARGNTSVIGTGGASGATARHEAHDAQRPGGKAHWSGNADNWEHGGRRPSQARGAHQPGKEAHTFTRLQRCDMLSLLTAIMEMRDQCYTKLKTTIDGLEKERDFYYGKLRDIEVLCQECEQKHGKSQVVDQILEILYATEEGFSVPEDYVEDGGPVAGGEEEEY</sequence>
<comment type="caution">
    <text evidence="1">The sequence shown here is derived from an EMBL/GenBank/DDBJ whole genome shotgun (WGS) entry which is preliminary data.</text>
</comment>
<dbReference type="Proteomes" id="UP000821845">
    <property type="component" value="Chromosome 9"/>
</dbReference>
<organism evidence="1 2">
    <name type="scientific">Hyalomma asiaticum</name>
    <name type="common">Tick</name>
    <dbReference type="NCBI Taxonomy" id="266040"/>
    <lineage>
        <taxon>Eukaryota</taxon>
        <taxon>Metazoa</taxon>
        <taxon>Ecdysozoa</taxon>
        <taxon>Arthropoda</taxon>
        <taxon>Chelicerata</taxon>
        <taxon>Arachnida</taxon>
        <taxon>Acari</taxon>
        <taxon>Parasitiformes</taxon>
        <taxon>Ixodida</taxon>
        <taxon>Ixodoidea</taxon>
        <taxon>Ixodidae</taxon>
        <taxon>Hyalomminae</taxon>
        <taxon>Hyalomma</taxon>
    </lineage>
</organism>
<reference evidence="1" key="1">
    <citation type="submission" date="2020-05" db="EMBL/GenBank/DDBJ databases">
        <title>Large-scale comparative analyses of tick genomes elucidate their genetic diversity and vector capacities.</title>
        <authorList>
            <person name="Jia N."/>
            <person name="Wang J."/>
            <person name="Shi W."/>
            <person name="Du L."/>
            <person name="Sun Y."/>
            <person name="Zhan W."/>
            <person name="Jiang J."/>
            <person name="Wang Q."/>
            <person name="Zhang B."/>
            <person name="Ji P."/>
            <person name="Sakyi L.B."/>
            <person name="Cui X."/>
            <person name="Yuan T."/>
            <person name="Jiang B."/>
            <person name="Yang W."/>
            <person name="Lam T.T.-Y."/>
            <person name="Chang Q."/>
            <person name="Ding S."/>
            <person name="Wang X."/>
            <person name="Zhu J."/>
            <person name="Ruan X."/>
            <person name="Zhao L."/>
            <person name="Wei J."/>
            <person name="Que T."/>
            <person name="Du C."/>
            <person name="Cheng J."/>
            <person name="Dai P."/>
            <person name="Han X."/>
            <person name="Huang E."/>
            <person name="Gao Y."/>
            <person name="Liu J."/>
            <person name="Shao H."/>
            <person name="Ye R."/>
            <person name="Li L."/>
            <person name="Wei W."/>
            <person name="Wang X."/>
            <person name="Wang C."/>
            <person name="Yang T."/>
            <person name="Huo Q."/>
            <person name="Li W."/>
            <person name="Guo W."/>
            <person name="Chen H."/>
            <person name="Zhou L."/>
            <person name="Ni X."/>
            <person name="Tian J."/>
            <person name="Zhou Y."/>
            <person name="Sheng Y."/>
            <person name="Liu T."/>
            <person name="Pan Y."/>
            <person name="Xia L."/>
            <person name="Li J."/>
            <person name="Zhao F."/>
            <person name="Cao W."/>
        </authorList>
    </citation>
    <scope>NUCLEOTIDE SEQUENCE</scope>
    <source>
        <strain evidence="1">Hyas-2018</strain>
    </source>
</reference>
<evidence type="ECO:0000313" key="1">
    <source>
        <dbReference type="EMBL" id="KAH6921840.1"/>
    </source>
</evidence>
<evidence type="ECO:0000313" key="2">
    <source>
        <dbReference type="Proteomes" id="UP000821845"/>
    </source>
</evidence>
<dbReference type="EMBL" id="CM023489">
    <property type="protein sequence ID" value="KAH6921840.1"/>
    <property type="molecule type" value="Genomic_DNA"/>
</dbReference>
<name>A0ACB7RI06_HYAAI</name>
<gene>
    <name evidence="1" type="ORF">HPB50_005393</name>
</gene>
<accession>A0ACB7RI06</accession>